<proteinExistence type="inferred from homology"/>
<evidence type="ECO:0000256" key="1">
    <source>
        <dbReference type="ARBA" id="ARBA00007105"/>
    </source>
</evidence>
<sequence>MAPKTSEKKVIQEKIAKVREVVDNVTNNDIIMVLHSFDLDVNKAISAFLEDGAASILGGWTTSSGVSVTAAKKKNKNKKKAATTDEPVAAPAATPSSAPVAAPASTAVKATPAAAPATSSVNKPAAAAKPTANGTAAPTDPLSVAFKTIRLALNEREKELKAKSATNFDTAAILKAIADLGGAGAKPVSNGKPVTAPAKQASSPPPAAGPIKHATSQSSITSSVGADSGVNLSPTHKEEKKNTTVAAPAAKTVVNTGGVQLTSSGLNADQLAALQQTLQLSLAARGLDASLITSSENVPRRPKNNNNNKGGADGKKNGKGGQKEQQPKLSIL</sequence>
<dbReference type="PANTHER" id="PTHR15623">
    <property type="entry name" value="SPERMATOGENESIS-ASSOCIATED SERINE-RICH PROTEIN 2-RELATED"/>
    <property type="match status" value="1"/>
</dbReference>
<reference evidence="4" key="1">
    <citation type="submission" date="2010-08" db="EMBL/GenBank/DDBJ databases">
        <authorList>
            <consortium name="Caenorhabditis japonica Sequencing Consortium"/>
            <person name="Wilson R.K."/>
        </authorList>
    </citation>
    <scope>NUCLEOTIDE SEQUENCE [LARGE SCALE GENOMIC DNA]</scope>
    <source>
        <strain evidence="4">DF5081</strain>
    </source>
</reference>
<feature type="region of interest" description="Disordered" evidence="2">
    <location>
        <begin position="184"/>
        <end position="246"/>
    </location>
</feature>
<dbReference type="SUPFAM" id="SSF46934">
    <property type="entry name" value="UBA-like"/>
    <property type="match status" value="1"/>
</dbReference>
<feature type="region of interest" description="Disordered" evidence="2">
    <location>
        <begin position="114"/>
        <end position="140"/>
    </location>
</feature>
<evidence type="ECO:0000256" key="2">
    <source>
        <dbReference type="SAM" id="MobiDB-lite"/>
    </source>
</evidence>
<evidence type="ECO:0000313" key="3">
    <source>
        <dbReference type="EnsemblMetazoa" id="CJA12181.1"/>
    </source>
</evidence>
<dbReference type="PANTHER" id="PTHR15623:SF11">
    <property type="entry name" value="SPERMATOGENESIS-ASSOCIATED SERINE-RICH PROTEIN 2"/>
    <property type="match status" value="1"/>
</dbReference>
<feature type="compositionally biased region" description="Polar residues" evidence="2">
    <location>
        <begin position="214"/>
        <end position="234"/>
    </location>
</feature>
<accession>A0A8R1HVH9</accession>
<feature type="region of interest" description="Disordered" evidence="2">
    <location>
        <begin position="291"/>
        <end position="332"/>
    </location>
</feature>
<dbReference type="OMA" id="IQAFCED"/>
<feature type="compositionally biased region" description="Basic and acidic residues" evidence="2">
    <location>
        <begin position="312"/>
        <end position="326"/>
    </location>
</feature>
<organism evidence="3 4">
    <name type="scientific">Caenorhabditis japonica</name>
    <dbReference type="NCBI Taxonomy" id="281687"/>
    <lineage>
        <taxon>Eukaryota</taxon>
        <taxon>Metazoa</taxon>
        <taxon>Ecdysozoa</taxon>
        <taxon>Nematoda</taxon>
        <taxon>Chromadorea</taxon>
        <taxon>Rhabditida</taxon>
        <taxon>Rhabditina</taxon>
        <taxon>Rhabditomorpha</taxon>
        <taxon>Rhabditoidea</taxon>
        <taxon>Rhabditidae</taxon>
        <taxon>Peloderinae</taxon>
        <taxon>Caenorhabditis</taxon>
    </lineage>
</organism>
<dbReference type="InterPro" id="IPR009816">
    <property type="entry name" value="SPATS2-like"/>
</dbReference>
<name>A0A8R1HVH9_CAEJA</name>
<evidence type="ECO:0008006" key="5">
    <source>
        <dbReference type="Google" id="ProtNLM"/>
    </source>
</evidence>
<comment type="similarity">
    <text evidence="1">Belongs to the SPATS2 family.</text>
</comment>
<feature type="compositionally biased region" description="Low complexity" evidence="2">
    <location>
        <begin position="87"/>
        <end position="99"/>
    </location>
</feature>
<dbReference type="AlphaFoldDB" id="A0A8R1HVH9"/>
<dbReference type="Proteomes" id="UP000005237">
    <property type="component" value="Unassembled WGS sequence"/>
</dbReference>
<dbReference type="InterPro" id="IPR009060">
    <property type="entry name" value="UBA-like_sf"/>
</dbReference>
<feature type="region of interest" description="Disordered" evidence="2">
    <location>
        <begin position="73"/>
        <end position="99"/>
    </location>
</feature>
<evidence type="ECO:0000313" key="4">
    <source>
        <dbReference type="Proteomes" id="UP000005237"/>
    </source>
</evidence>
<dbReference type="GO" id="GO:0005737">
    <property type="term" value="C:cytoplasm"/>
    <property type="evidence" value="ECO:0007669"/>
    <property type="project" value="TreeGrafter"/>
</dbReference>
<reference evidence="3" key="2">
    <citation type="submission" date="2022-06" db="UniProtKB">
        <authorList>
            <consortium name="EnsemblMetazoa"/>
        </authorList>
    </citation>
    <scope>IDENTIFICATION</scope>
    <source>
        <strain evidence="3">DF5081</strain>
    </source>
</reference>
<feature type="compositionally biased region" description="Low complexity" evidence="2">
    <location>
        <begin position="114"/>
        <end position="139"/>
    </location>
</feature>
<dbReference type="EnsemblMetazoa" id="CJA12181.1">
    <property type="protein sequence ID" value="CJA12181.1"/>
    <property type="gene ID" value="WBGene00131385"/>
</dbReference>
<protein>
    <recommendedName>
        <fullName evidence="5">CUE domain-containing protein</fullName>
    </recommendedName>
</protein>
<keyword evidence="4" id="KW-1185">Reference proteome</keyword>